<keyword evidence="2" id="KW-0647">Proteasome</keyword>
<dbReference type="AlphaFoldDB" id="A0A6J4HMT0"/>
<sequence length="96" mass="9770">AVSPVTAGATDGGPTRLTGNQLEVAVLDRRRPKRAFRRVTGSALRRLLGDEPTPDATADAPHTSTHAPSVSEPGTPAGLGDPANPDTIGGPPPTEE</sequence>
<name>A0A6J4HMT0_9ACTN</name>
<proteinExistence type="predicted"/>
<keyword evidence="2" id="KW-0378">Hydrolase</keyword>
<dbReference type="EC" id="3.4.25.1" evidence="2"/>
<organism evidence="2">
    <name type="scientific">uncultured Blastococcus sp</name>
    <dbReference type="NCBI Taxonomy" id="217144"/>
    <lineage>
        <taxon>Bacteria</taxon>
        <taxon>Bacillati</taxon>
        <taxon>Actinomycetota</taxon>
        <taxon>Actinomycetes</taxon>
        <taxon>Geodermatophilales</taxon>
        <taxon>Geodermatophilaceae</taxon>
        <taxon>Blastococcus</taxon>
        <taxon>environmental samples</taxon>
    </lineage>
</organism>
<gene>
    <name evidence="2" type="ORF">AVDCRST_MAG52-895</name>
</gene>
<accession>A0A6J4HMT0</accession>
<dbReference type="Gene3D" id="3.60.20.10">
    <property type="entry name" value="Glutamine Phosphoribosylpyrophosphate, subunit 1, domain 1"/>
    <property type="match status" value="1"/>
</dbReference>
<feature type="non-terminal residue" evidence="2">
    <location>
        <position position="1"/>
    </location>
</feature>
<protein>
    <submittedName>
        <fullName evidence="2">Proteasome subunit alpha, bacterial</fullName>
        <ecNumber evidence="2">3.4.25.1</ecNumber>
    </submittedName>
</protein>
<evidence type="ECO:0000256" key="1">
    <source>
        <dbReference type="SAM" id="MobiDB-lite"/>
    </source>
</evidence>
<dbReference type="GO" id="GO:0016787">
    <property type="term" value="F:hydrolase activity"/>
    <property type="evidence" value="ECO:0007669"/>
    <property type="project" value="UniProtKB-KW"/>
</dbReference>
<feature type="region of interest" description="Disordered" evidence="1">
    <location>
        <begin position="45"/>
        <end position="96"/>
    </location>
</feature>
<reference evidence="2" key="1">
    <citation type="submission" date="2020-02" db="EMBL/GenBank/DDBJ databases">
        <authorList>
            <person name="Meier V. D."/>
        </authorList>
    </citation>
    <scope>NUCLEOTIDE SEQUENCE</scope>
    <source>
        <strain evidence="2">AVDCRST_MAG52</strain>
    </source>
</reference>
<dbReference type="EMBL" id="CADCTN010000060">
    <property type="protein sequence ID" value="CAA9228611.1"/>
    <property type="molecule type" value="Genomic_DNA"/>
</dbReference>
<evidence type="ECO:0000313" key="2">
    <source>
        <dbReference type="EMBL" id="CAA9228611.1"/>
    </source>
</evidence>
<dbReference type="GO" id="GO:0000502">
    <property type="term" value="C:proteasome complex"/>
    <property type="evidence" value="ECO:0007669"/>
    <property type="project" value="UniProtKB-KW"/>
</dbReference>
<dbReference type="InterPro" id="IPR029055">
    <property type="entry name" value="Ntn_hydrolases_N"/>
</dbReference>